<evidence type="ECO:0000256" key="3">
    <source>
        <dbReference type="SAM" id="SignalP"/>
    </source>
</evidence>
<feature type="signal peptide" evidence="3">
    <location>
        <begin position="1"/>
        <end position="22"/>
    </location>
</feature>
<protein>
    <submittedName>
        <fullName evidence="4">Conotoxin superfamily O1</fullName>
    </submittedName>
</protein>
<evidence type="ECO:0000256" key="2">
    <source>
        <dbReference type="ARBA" id="ARBA00022525"/>
    </source>
</evidence>
<comment type="subcellular location">
    <subcellularLocation>
        <location evidence="1">Secreted</location>
    </subcellularLocation>
</comment>
<dbReference type="AlphaFoldDB" id="A0A346CIQ5"/>
<dbReference type="GO" id="GO:0005576">
    <property type="term" value="C:extracellular region"/>
    <property type="evidence" value="ECO:0007669"/>
    <property type="project" value="UniProtKB-SubCell"/>
</dbReference>
<keyword evidence="2" id="KW-0964">Secreted</keyword>
<dbReference type="EMBL" id="MH360405">
    <property type="protein sequence ID" value="AXL95454.1"/>
    <property type="molecule type" value="mRNA"/>
</dbReference>
<evidence type="ECO:0000313" key="4">
    <source>
        <dbReference type="EMBL" id="AXL95454.1"/>
    </source>
</evidence>
<keyword evidence="3" id="KW-0732">Signal</keyword>
<dbReference type="Pfam" id="PF02950">
    <property type="entry name" value="Conotoxin"/>
    <property type="match status" value="1"/>
</dbReference>
<sequence>MKLTCMMIVAVLFLTAWTFVTADDPRDGLENRRVWGKLLSMTRDEMKNPEAPRLIDECGADGAFCFLPGLGLNCCSGLCLIVCVST</sequence>
<feature type="chain" id="PRO_5016749322" evidence="3">
    <location>
        <begin position="23"/>
        <end position="86"/>
    </location>
</feature>
<proteinExistence type="evidence at transcript level"/>
<dbReference type="GO" id="GO:0008200">
    <property type="term" value="F:ion channel inhibitor activity"/>
    <property type="evidence" value="ECO:0007669"/>
    <property type="project" value="InterPro"/>
</dbReference>
<organism evidence="4">
    <name type="scientific">Conus ermineus</name>
    <name type="common">Agate cone</name>
    <name type="synonym">Chelyconus ermineus</name>
    <dbReference type="NCBI Taxonomy" id="55423"/>
    <lineage>
        <taxon>Eukaryota</taxon>
        <taxon>Metazoa</taxon>
        <taxon>Spiralia</taxon>
        <taxon>Lophotrochozoa</taxon>
        <taxon>Mollusca</taxon>
        <taxon>Gastropoda</taxon>
        <taxon>Caenogastropoda</taxon>
        <taxon>Neogastropoda</taxon>
        <taxon>Conoidea</taxon>
        <taxon>Conidae</taxon>
        <taxon>Conus</taxon>
        <taxon>Chelyconus</taxon>
    </lineage>
</organism>
<dbReference type="InterPro" id="IPR004214">
    <property type="entry name" value="Conotoxin"/>
</dbReference>
<evidence type="ECO:0000256" key="1">
    <source>
        <dbReference type="ARBA" id="ARBA00004613"/>
    </source>
</evidence>
<reference evidence="4" key="1">
    <citation type="journal article" date="2018" name="Genome Biol. Evol.">
        <title>Conotoxin diversity in Chelyconus ermineus (Born, 1778) and the convergent origin of piscivory in the Atlantic and Indo-Pacific cones.</title>
        <authorList>
            <person name="Abalde S."/>
            <person name="Tenorio M.J."/>
            <person name="Afonso C.M."/>
            <person name="Zardoya R."/>
        </authorList>
    </citation>
    <scope>NUCLEOTIDE SEQUENCE</scope>
    <source>
        <strain evidence="4">Cerm_117</strain>
    </source>
</reference>
<accession>A0A346CIQ5</accession>
<name>A0A346CIQ5_CONER</name>